<feature type="region of interest" description="Disordered" evidence="1">
    <location>
        <begin position="138"/>
        <end position="159"/>
    </location>
</feature>
<dbReference type="Proteomes" id="UP000321058">
    <property type="component" value="Unassembled WGS sequence"/>
</dbReference>
<evidence type="ECO:0000313" key="4">
    <source>
        <dbReference type="Proteomes" id="UP000321058"/>
    </source>
</evidence>
<feature type="compositionally biased region" description="Basic and acidic residues" evidence="1">
    <location>
        <begin position="138"/>
        <end position="148"/>
    </location>
</feature>
<gene>
    <name evidence="3" type="ORF">RSO01_75500</name>
</gene>
<dbReference type="GO" id="GO:0006950">
    <property type="term" value="P:response to stress"/>
    <property type="evidence" value="ECO:0007669"/>
    <property type="project" value="TreeGrafter"/>
</dbReference>
<dbReference type="Gene3D" id="1.10.10.10">
    <property type="entry name" value="Winged helix-like DNA-binding domain superfamily/Winged helix DNA-binding domain"/>
    <property type="match status" value="1"/>
</dbReference>
<sequence>MAIEDCNCMSLRKAARRISNFYDAMLSPTGLRATQYSILALLNELGIVSINVLAERLDLDRTTTGKNMRPLAFAKLIKIRPSPTDGRSRVVQLTQHGAATLKAARPHWQKAQREFESDNGERLARNLRRTLSTLRVRAEPGKQGEAKTRLQHGGRLPMA</sequence>
<dbReference type="PANTHER" id="PTHR33164:SF105">
    <property type="entry name" value="TRANSCRIPTIONAL REPRESSOR PROTEIN-RELATED"/>
    <property type="match status" value="1"/>
</dbReference>
<feature type="domain" description="HTH marR-type" evidence="2">
    <location>
        <begin position="4"/>
        <end position="132"/>
    </location>
</feature>
<evidence type="ECO:0000256" key="1">
    <source>
        <dbReference type="SAM" id="MobiDB-lite"/>
    </source>
</evidence>
<protein>
    <submittedName>
        <fullName evidence="3">MarR family transcriptional regulator</fullName>
    </submittedName>
</protein>
<dbReference type="EMBL" id="BKAJ01000160">
    <property type="protein sequence ID" value="GEP60384.1"/>
    <property type="molecule type" value="Genomic_DNA"/>
</dbReference>
<dbReference type="OrthoDB" id="7359569at2"/>
<dbReference type="InterPro" id="IPR000835">
    <property type="entry name" value="HTH_MarR-typ"/>
</dbReference>
<dbReference type="SUPFAM" id="SSF46785">
    <property type="entry name" value="Winged helix' DNA-binding domain"/>
    <property type="match status" value="1"/>
</dbReference>
<dbReference type="SMART" id="SM00347">
    <property type="entry name" value="HTH_MARR"/>
    <property type="match status" value="1"/>
</dbReference>
<dbReference type="RefSeq" id="WP_147155732.1">
    <property type="nucleotide sequence ID" value="NZ_BKAJ01000160.1"/>
</dbReference>
<dbReference type="GO" id="GO:0003700">
    <property type="term" value="F:DNA-binding transcription factor activity"/>
    <property type="evidence" value="ECO:0007669"/>
    <property type="project" value="InterPro"/>
</dbReference>
<dbReference type="AlphaFoldDB" id="A0A512NN59"/>
<proteinExistence type="predicted"/>
<reference evidence="3 4" key="1">
    <citation type="submission" date="2019-07" db="EMBL/GenBank/DDBJ databases">
        <title>Whole genome shotgun sequence of Reyranella soli NBRC 108950.</title>
        <authorList>
            <person name="Hosoyama A."/>
            <person name="Uohara A."/>
            <person name="Ohji S."/>
            <person name="Ichikawa N."/>
        </authorList>
    </citation>
    <scope>NUCLEOTIDE SEQUENCE [LARGE SCALE GENOMIC DNA]</scope>
    <source>
        <strain evidence="3 4">NBRC 108950</strain>
    </source>
</reference>
<dbReference type="InterPro" id="IPR036388">
    <property type="entry name" value="WH-like_DNA-bd_sf"/>
</dbReference>
<name>A0A512NN59_9HYPH</name>
<accession>A0A512NN59</accession>
<evidence type="ECO:0000259" key="2">
    <source>
        <dbReference type="PROSITE" id="PS50995"/>
    </source>
</evidence>
<organism evidence="3 4">
    <name type="scientific">Reyranella soli</name>
    <dbReference type="NCBI Taxonomy" id="1230389"/>
    <lineage>
        <taxon>Bacteria</taxon>
        <taxon>Pseudomonadati</taxon>
        <taxon>Pseudomonadota</taxon>
        <taxon>Alphaproteobacteria</taxon>
        <taxon>Hyphomicrobiales</taxon>
        <taxon>Reyranellaceae</taxon>
        <taxon>Reyranella</taxon>
    </lineage>
</organism>
<evidence type="ECO:0000313" key="3">
    <source>
        <dbReference type="EMBL" id="GEP60384.1"/>
    </source>
</evidence>
<dbReference type="Pfam" id="PF12802">
    <property type="entry name" value="MarR_2"/>
    <property type="match status" value="1"/>
</dbReference>
<dbReference type="InterPro" id="IPR036390">
    <property type="entry name" value="WH_DNA-bd_sf"/>
</dbReference>
<dbReference type="PANTHER" id="PTHR33164">
    <property type="entry name" value="TRANSCRIPTIONAL REGULATOR, MARR FAMILY"/>
    <property type="match status" value="1"/>
</dbReference>
<dbReference type="InterPro" id="IPR039422">
    <property type="entry name" value="MarR/SlyA-like"/>
</dbReference>
<dbReference type="PROSITE" id="PS50995">
    <property type="entry name" value="HTH_MARR_2"/>
    <property type="match status" value="1"/>
</dbReference>
<keyword evidence="4" id="KW-1185">Reference proteome</keyword>
<comment type="caution">
    <text evidence="3">The sequence shown here is derived from an EMBL/GenBank/DDBJ whole genome shotgun (WGS) entry which is preliminary data.</text>
</comment>